<keyword evidence="10" id="KW-0862">Zinc</keyword>
<dbReference type="SUPFAM" id="SSF55031">
    <property type="entry name" value="Bacterial exopeptidase dimerisation domain"/>
    <property type="match status" value="1"/>
</dbReference>
<evidence type="ECO:0000256" key="11">
    <source>
        <dbReference type="ARBA" id="ARBA00023285"/>
    </source>
</evidence>
<dbReference type="Pfam" id="PF07687">
    <property type="entry name" value="M20_dimer"/>
    <property type="match status" value="1"/>
</dbReference>
<dbReference type="RefSeq" id="WP_173632670.1">
    <property type="nucleotide sequence ID" value="NZ_CP054212.1"/>
</dbReference>
<organism evidence="14 15">
    <name type="scientific">Paramixta manurensis</name>
    <dbReference type="NCBI Taxonomy" id="2740817"/>
    <lineage>
        <taxon>Bacteria</taxon>
        <taxon>Pseudomonadati</taxon>
        <taxon>Pseudomonadota</taxon>
        <taxon>Gammaproteobacteria</taxon>
        <taxon>Enterobacterales</taxon>
        <taxon>Erwiniaceae</taxon>
        <taxon>Paramixta</taxon>
    </lineage>
</organism>
<dbReference type="InterPro" id="IPR036264">
    <property type="entry name" value="Bact_exopeptidase_dim_dom"/>
</dbReference>
<gene>
    <name evidence="14" type="ORF">PMPD1_0624</name>
</gene>
<evidence type="ECO:0000256" key="10">
    <source>
        <dbReference type="ARBA" id="ARBA00022833"/>
    </source>
</evidence>
<evidence type="ECO:0000256" key="7">
    <source>
        <dbReference type="ARBA" id="ARBA00022605"/>
    </source>
</evidence>
<dbReference type="EMBL" id="CP054212">
    <property type="protein sequence ID" value="QKJ85596.1"/>
    <property type="molecule type" value="Genomic_DNA"/>
</dbReference>
<keyword evidence="11" id="KW-0170">Cobalt</keyword>
<evidence type="ECO:0000256" key="5">
    <source>
        <dbReference type="ARBA" id="ARBA00011921"/>
    </source>
</evidence>
<dbReference type="PANTHER" id="PTHR43808">
    <property type="entry name" value="ACETYLORNITHINE DEACETYLASE"/>
    <property type="match status" value="1"/>
</dbReference>
<dbReference type="NCBIfam" id="TIGR01910">
    <property type="entry name" value="DapE-ArgE"/>
    <property type="match status" value="1"/>
</dbReference>
<keyword evidence="8" id="KW-0479">Metal-binding</keyword>
<evidence type="ECO:0000256" key="3">
    <source>
        <dbReference type="ARBA" id="ARBA00005130"/>
    </source>
</evidence>
<accession>A0A6M8U4P3</accession>
<dbReference type="GO" id="GO:0009089">
    <property type="term" value="P:lysine biosynthetic process via diaminopimelate"/>
    <property type="evidence" value="ECO:0007669"/>
    <property type="project" value="UniProtKB-UniPathway"/>
</dbReference>
<keyword evidence="15" id="KW-1185">Reference proteome</keyword>
<comment type="cofactor">
    <cofactor evidence="1">
        <name>Co(2+)</name>
        <dbReference type="ChEBI" id="CHEBI:48828"/>
    </cofactor>
</comment>
<dbReference type="SUPFAM" id="SSF53187">
    <property type="entry name" value="Zn-dependent exopeptidases"/>
    <property type="match status" value="1"/>
</dbReference>
<dbReference type="Pfam" id="PF01546">
    <property type="entry name" value="Peptidase_M20"/>
    <property type="match status" value="1"/>
</dbReference>
<dbReference type="PROSITE" id="PS00759">
    <property type="entry name" value="ARGE_DAPE_CPG2_2"/>
    <property type="match status" value="1"/>
</dbReference>
<dbReference type="EC" id="3.5.1.18" evidence="5"/>
<dbReference type="PROSITE" id="PS00758">
    <property type="entry name" value="ARGE_DAPE_CPG2_1"/>
    <property type="match status" value="1"/>
</dbReference>
<dbReference type="GO" id="GO:0046872">
    <property type="term" value="F:metal ion binding"/>
    <property type="evidence" value="ECO:0007669"/>
    <property type="project" value="UniProtKB-KW"/>
</dbReference>
<dbReference type="PANTHER" id="PTHR43808:SF8">
    <property type="entry name" value="PEPTIDASE M20 DIMERISATION DOMAIN-CONTAINING PROTEIN"/>
    <property type="match status" value="1"/>
</dbReference>
<dbReference type="Gene3D" id="3.40.630.10">
    <property type="entry name" value="Zn peptidases"/>
    <property type="match status" value="1"/>
</dbReference>
<dbReference type="GO" id="GO:0009014">
    <property type="term" value="F:succinyl-diaminopimelate desuccinylase activity"/>
    <property type="evidence" value="ECO:0007669"/>
    <property type="project" value="UniProtKB-EC"/>
</dbReference>
<sequence>MADTETLALTQRLLSFNTVNPPGDEADCMRFLAGWLSERGFDVTLTSFGTQRYNLIARLPGQASGKPLAFTGHLDTVPLGNAAWQYDPFGSQIDGDRLYGRGASDMKAAVAAFAVACVQNQAAIRAGQGVVLLLTGGEETGCDGARALIDSGGLPAVGALIVGEPTANYPVIGHKGALWLRCETRGKTAHGAMPELGINAIYLAADALNKLRDFSPGAAHPLMKHPTLNVGRIEGGLNINSVPDRTRFEVDIRTAPNLQHAMIRRRLTDMLGVGVSVETLVDLPAVLSASEDGWIDAVYRCCQPLHAAPLEPRIVPYFTDASLLLPALGNPPCIILGPGEPAMAHQTDEYCLLSRLAEAEWLYGRLIIEHGGVA</sequence>
<keyword evidence="7" id="KW-0028">Amino-acid biosynthesis</keyword>
<evidence type="ECO:0000313" key="15">
    <source>
        <dbReference type="Proteomes" id="UP000505325"/>
    </source>
</evidence>
<dbReference type="KEGG" id="pmak:PMPD1_0624"/>
<dbReference type="InterPro" id="IPR001261">
    <property type="entry name" value="ArgE/DapE_CS"/>
</dbReference>
<dbReference type="InterPro" id="IPR011650">
    <property type="entry name" value="Peptidase_M20_dimer"/>
</dbReference>
<evidence type="ECO:0000256" key="12">
    <source>
        <dbReference type="ARBA" id="ARBA00051301"/>
    </source>
</evidence>
<evidence type="ECO:0000259" key="13">
    <source>
        <dbReference type="Pfam" id="PF07687"/>
    </source>
</evidence>
<dbReference type="CDD" id="cd08659">
    <property type="entry name" value="M20_ArgE_DapE-like"/>
    <property type="match status" value="1"/>
</dbReference>
<proteinExistence type="inferred from homology"/>
<evidence type="ECO:0000256" key="8">
    <source>
        <dbReference type="ARBA" id="ARBA00022723"/>
    </source>
</evidence>
<evidence type="ECO:0000313" key="14">
    <source>
        <dbReference type="EMBL" id="QKJ85596.1"/>
    </source>
</evidence>
<evidence type="ECO:0000256" key="9">
    <source>
        <dbReference type="ARBA" id="ARBA00022801"/>
    </source>
</evidence>
<dbReference type="AlphaFoldDB" id="A0A6M8U4P3"/>
<dbReference type="Gene3D" id="3.30.70.360">
    <property type="match status" value="1"/>
</dbReference>
<comment type="similarity">
    <text evidence="4">Belongs to the peptidase M20A family.</text>
</comment>
<comment type="pathway">
    <text evidence="3">Amino-acid biosynthesis; L-lysine biosynthesis via DAP pathway; LL-2,6-diaminopimelate from (S)-tetrahydrodipicolinate (succinylase route): step 3/3.</text>
</comment>
<evidence type="ECO:0000256" key="4">
    <source>
        <dbReference type="ARBA" id="ARBA00006247"/>
    </source>
</evidence>
<feature type="domain" description="Peptidase M20 dimerisation" evidence="13">
    <location>
        <begin position="172"/>
        <end position="271"/>
    </location>
</feature>
<dbReference type="Proteomes" id="UP000505325">
    <property type="component" value="Chromosome"/>
</dbReference>
<evidence type="ECO:0000256" key="2">
    <source>
        <dbReference type="ARBA" id="ARBA00001947"/>
    </source>
</evidence>
<keyword evidence="9" id="KW-0378">Hydrolase</keyword>
<reference evidence="14 15" key="1">
    <citation type="submission" date="2020-06" db="EMBL/GenBank/DDBJ databases">
        <title>Genome sequence of Paramixta manurensis strain PD-1.</title>
        <authorList>
            <person name="Lee C.W."/>
            <person name="Kim J."/>
        </authorList>
    </citation>
    <scope>NUCLEOTIDE SEQUENCE [LARGE SCALE GENOMIC DNA]</scope>
    <source>
        <strain evidence="14 15">PD-1</strain>
    </source>
</reference>
<comment type="catalytic activity">
    <reaction evidence="12">
        <text>N-succinyl-(2S,6S)-2,6-diaminopimelate + H2O = (2S,6S)-2,6-diaminopimelate + succinate</text>
        <dbReference type="Rhea" id="RHEA:22608"/>
        <dbReference type="ChEBI" id="CHEBI:15377"/>
        <dbReference type="ChEBI" id="CHEBI:30031"/>
        <dbReference type="ChEBI" id="CHEBI:57609"/>
        <dbReference type="ChEBI" id="CHEBI:58087"/>
        <dbReference type="EC" id="3.5.1.18"/>
    </reaction>
</comment>
<evidence type="ECO:0000256" key="6">
    <source>
        <dbReference type="ARBA" id="ARBA00016853"/>
    </source>
</evidence>
<dbReference type="InterPro" id="IPR010182">
    <property type="entry name" value="ArgE/DapE"/>
</dbReference>
<comment type="cofactor">
    <cofactor evidence="2">
        <name>Zn(2+)</name>
        <dbReference type="ChEBI" id="CHEBI:29105"/>
    </cofactor>
</comment>
<dbReference type="InterPro" id="IPR002933">
    <property type="entry name" value="Peptidase_M20"/>
</dbReference>
<dbReference type="UniPathway" id="UPA00034">
    <property type="reaction ID" value="UER00021"/>
</dbReference>
<name>A0A6M8U4P3_9GAMM</name>
<protein>
    <recommendedName>
        <fullName evidence="6">Probable succinyl-diaminopimelate desuccinylase</fullName>
        <ecNumber evidence="5">3.5.1.18</ecNumber>
    </recommendedName>
</protein>
<evidence type="ECO:0000256" key="1">
    <source>
        <dbReference type="ARBA" id="ARBA00001941"/>
    </source>
</evidence>
<dbReference type="InterPro" id="IPR050072">
    <property type="entry name" value="Peptidase_M20A"/>
</dbReference>